<accession>A0AAN7LBZ9</accession>
<dbReference type="Pfam" id="PF03106">
    <property type="entry name" value="WRKY"/>
    <property type="match status" value="1"/>
</dbReference>
<comment type="caution">
    <text evidence="8">The sequence shown here is derived from an EMBL/GenBank/DDBJ whole genome shotgun (WGS) entry which is preliminary data.</text>
</comment>
<dbReference type="InterPro" id="IPR036576">
    <property type="entry name" value="WRKY_dom_sf"/>
</dbReference>
<keyword evidence="5" id="KW-0539">Nucleus</keyword>
<sequence length="287" mass="32300">MAERSSTFTCTQSLSPGVLTGLVSMEDLVSSWQNGFMGPVGFQDFSSYYYDNGSTVLDDKLLLHQAPPNTLTTMVSTASASLSSSEAIAADNELQAKVTEDVDEEEEEEDEEEGIKQYGEIDEDDDPKTKQMKSKEKQREPRIAFMTKSDVDHLEDGYRWRKYGQKAVKNSPFPRSYYRCTYASCNVKKRVERSYTDPTLVMTTYEGQHTHPSPLLMPGHSGLVRPRREYFAMSHNEVKGSGSHHRQCSPYYSPPCMGSSAMPGFSISDRGLLEDVVASHIMKENFF</sequence>
<dbReference type="PANTHER" id="PTHR31221:SF334">
    <property type="entry name" value="WRKY TRANSCRIPTION FACTOR 57-RELATED"/>
    <property type="match status" value="1"/>
</dbReference>
<dbReference type="AlphaFoldDB" id="A0AAN7LBZ9"/>
<dbReference type="Proteomes" id="UP001346149">
    <property type="component" value="Unassembled WGS sequence"/>
</dbReference>
<dbReference type="EMBL" id="JAXQNO010000017">
    <property type="protein sequence ID" value="KAK4778885.1"/>
    <property type="molecule type" value="Genomic_DNA"/>
</dbReference>
<dbReference type="SUPFAM" id="SSF118290">
    <property type="entry name" value="WRKY DNA-binding domain"/>
    <property type="match status" value="1"/>
</dbReference>
<dbReference type="GO" id="GO:0043565">
    <property type="term" value="F:sequence-specific DNA binding"/>
    <property type="evidence" value="ECO:0007669"/>
    <property type="project" value="InterPro"/>
</dbReference>
<keyword evidence="3" id="KW-0238">DNA-binding</keyword>
<dbReference type="InterPro" id="IPR003657">
    <property type="entry name" value="WRKY_dom"/>
</dbReference>
<feature type="compositionally biased region" description="Acidic residues" evidence="6">
    <location>
        <begin position="101"/>
        <end position="113"/>
    </location>
</feature>
<feature type="region of interest" description="Disordered" evidence="6">
    <location>
        <begin position="91"/>
        <end position="143"/>
    </location>
</feature>
<dbReference type="GO" id="GO:0005634">
    <property type="term" value="C:nucleus"/>
    <property type="evidence" value="ECO:0007669"/>
    <property type="project" value="UniProtKB-SubCell"/>
</dbReference>
<evidence type="ECO:0000256" key="2">
    <source>
        <dbReference type="ARBA" id="ARBA00023015"/>
    </source>
</evidence>
<organism evidence="8 9">
    <name type="scientific">Trapa natans</name>
    <name type="common">Water chestnut</name>
    <dbReference type="NCBI Taxonomy" id="22666"/>
    <lineage>
        <taxon>Eukaryota</taxon>
        <taxon>Viridiplantae</taxon>
        <taxon>Streptophyta</taxon>
        <taxon>Embryophyta</taxon>
        <taxon>Tracheophyta</taxon>
        <taxon>Spermatophyta</taxon>
        <taxon>Magnoliopsida</taxon>
        <taxon>eudicotyledons</taxon>
        <taxon>Gunneridae</taxon>
        <taxon>Pentapetalae</taxon>
        <taxon>rosids</taxon>
        <taxon>malvids</taxon>
        <taxon>Myrtales</taxon>
        <taxon>Lythraceae</taxon>
        <taxon>Trapa</taxon>
    </lineage>
</organism>
<dbReference type="GO" id="GO:0003700">
    <property type="term" value="F:DNA-binding transcription factor activity"/>
    <property type="evidence" value="ECO:0007669"/>
    <property type="project" value="InterPro"/>
</dbReference>
<proteinExistence type="predicted"/>
<evidence type="ECO:0000256" key="4">
    <source>
        <dbReference type="ARBA" id="ARBA00023163"/>
    </source>
</evidence>
<feature type="domain" description="WRKY" evidence="7">
    <location>
        <begin position="149"/>
        <end position="214"/>
    </location>
</feature>
<keyword evidence="4" id="KW-0804">Transcription</keyword>
<keyword evidence="9" id="KW-1185">Reference proteome</keyword>
<evidence type="ECO:0000313" key="8">
    <source>
        <dbReference type="EMBL" id="KAK4778885.1"/>
    </source>
</evidence>
<keyword evidence="2" id="KW-0805">Transcription regulation</keyword>
<dbReference type="Gene3D" id="2.20.25.80">
    <property type="entry name" value="WRKY domain"/>
    <property type="match status" value="1"/>
</dbReference>
<dbReference type="PROSITE" id="PS50811">
    <property type="entry name" value="WRKY"/>
    <property type="match status" value="1"/>
</dbReference>
<dbReference type="InterPro" id="IPR044810">
    <property type="entry name" value="WRKY_plant"/>
</dbReference>
<name>A0AAN7LBZ9_TRANT</name>
<dbReference type="FunFam" id="2.20.25.80:FF:000003">
    <property type="entry name" value="WRKY transcription factor 57"/>
    <property type="match status" value="1"/>
</dbReference>
<evidence type="ECO:0000256" key="1">
    <source>
        <dbReference type="ARBA" id="ARBA00004123"/>
    </source>
</evidence>
<reference evidence="8 9" key="1">
    <citation type="journal article" date="2023" name="Hortic Res">
        <title>Pangenome of water caltrop reveals structural variations and asymmetric subgenome divergence after allopolyploidization.</title>
        <authorList>
            <person name="Zhang X."/>
            <person name="Chen Y."/>
            <person name="Wang L."/>
            <person name="Yuan Y."/>
            <person name="Fang M."/>
            <person name="Shi L."/>
            <person name="Lu R."/>
            <person name="Comes H.P."/>
            <person name="Ma Y."/>
            <person name="Chen Y."/>
            <person name="Huang G."/>
            <person name="Zhou Y."/>
            <person name="Zheng Z."/>
            <person name="Qiu Y."/>
        </authorList>
    </citation>
    <scope>NUCLEOTIDE SEQUENCE [LARGE SCALE GENOMIC DNA]</scope>
    <source>
        <strain evidence="8">F231</strain>
    </source>
</reference>
<evidence type="ECO:0000256" key="6">
    <source>
        <dbReference type="SAM" id="MobiDB-lite"/>
    </source>
</evidence>
<comment type="subcellular location">
    <subcellularLocation>
        <location evidence="1">Nucleus</location>
    </subcellularLocation>
</comment>
<feature type="compositionally biased region" description="Basic and acidic residues" evidence="6">
    <location>
        <begin position="127"/>
        <end position="142"/>
    </location>
</feature>
<evidence type="ECO:0000256" key="3">
    <source>
        <dbReference type="ARBA" id="ARBA00023125"/>
    </source>
</evidence>
<dbReference type="SMART" id="SM00774">
    <property type="entry name" value="WRKY"/>
    <property type="match status" value="1"/>
</dbReference>
<gene>
    <name evidence="8" type="ORF">SAY86_006413</name>
</gene>
<evidence type="ECO:0000313" key="9">
    <source>
        <dbReference type="Proteomes" id="UP001346149"/>
    </source>
</evidence>
<evidence type="ECO:0000256" key="5">
    <source>
        <dbReference type="ARBA" id="ARBA00023242"/>
    </source>
</evidence>
<protein>
    <recommendedName>
        <fullName evidence="7">WRKY domain-containing protein</fullName>
    </recommendedName>
</protein>
<evidence type="ECO:0000259" key="7">
    <source>
        <dbReference type="PROSITE" id="PS50811"/>
    </source>
</evidence>
<dbReference type="PANTHER" id="PTHR31221">
    <property type="entry name" value="WRKY TRANSCRIPTION FACTOR PROTEIN 1-RELATED"/>
    <property type="match status" value="1"/>
</dbReference>